<proteinExistence type="predicted"/>
<organism evidence="3 4">
    <name type="scientific">Paenimyroides tangerinum</name>
    <dbReference type="NCBI Taxonomy" id="2488728"/>
    <lineage>
        <taxon>Bacteria</taxon>
        <taxon>Pseudomonadati</taxon>
        <taxon>Bacteroidota</taxon>
        <taxon>Flavobacteriia</taxon>
        <taxon>Flavobacteriales</taxon>
        <taxon>Flavobacteriaceae</taxon>
        <taxon>Paenimyroides</taxon>
    </lineage>
</organism>
<dbReference type="PANTHER" id="PTHR13847:SF289">
    <property type="entry name" value="GLYCINE OXIDASE"/>
    <property type="match status" value="1"/>
</dbReference>
<accession>A0A3P3WEN4</accession>
<gene>
    <name evidence="3" type="ORF">EG240_01225</name>
</gene>
<dbReference type="PANTHER" id="PTHR13847">
    <property type="entry name" value="SARCOSINE DEHYDROGENASE-RELATED"/>
    <property type="match status" value="1"/>
</dbReference>
<sequence length="351" mass="40341">MKDYLIVGGGIAGLCFADFCLKHNKSFVLMDDQIRTSSKVAGGMFNPVVLKRFTSIWNSDEQLALAMPFYKNIEADLNTKFLYEIPIYRKFASIEEQNNWFHSCDQPSLSHFLNDKISKESINHIHCDYGFGEVYQTGFLDVNHFIVSYQDFLKQENLLITESFDYDGIDFQNDSVNYKGNSYKNIIFAEGFSMLNNPFFNHLPLDGTKGELLIVRIPDLKLDKIVKSGIFIIPFGDDLYKVGATYNWQDKTDIQTVEAKNELLEGLRDLIDCDFEVVQHLAGIRPTVKDRRPLIGTHYKHKQIHLLNGLGTRGVLLGPYLSDLLFSKIEFGIPLDQNVDINRYYKKMQLI</sequence>
<dbReference type="AlphaFoldDB" id="A0A3P3WEN4"/>
<dbReference type="Gene3D" id="3.30.9.10">
    <property type="entry name" value="D-Amino Acid Oxidase, subunit A, domain 2"/>
    <property type="match status" value="1"/>
</dbReference>
<dbReference type="Pfam" id="PF01266">
    <property type="entry name" value="DAO"/>
    <property type="match status" value="1"/>
</dbReference>
<dbReference type="InterPro" id="IPR006076">
    <property type="entry name" value="FAD-dep_OxRdtase"/>
</dbReference>
<name>A0A3P3WEN4_9FLAO</name>
<dbReference type="Gene3D" id="3.50.50.60">
    <property type="entry name" value="FAD/NAD(P)-binding domain"/>
    <property type="match status" value="1"/>
</dbReference>
<dbReference type="EMBL" id="RQVQ01000002">
    <property type="protein sequence ID" value="RRJ93124.1"/>
    <property type="molecule type" value="Genomic_DNA"/>
</dbReference>
<comment type="caution">
    <text evidence="3">The sequence shown here is derived from an EMBL/GenBank/DDBJ whole genome shotgun (WGS) entry which is preliminary data.</text>
</comment>
<reference evidence="3 4" key="1">
    <citation type="submission" date="2018-11" db="EMBL/GenBank/DDBJ databases">
        <title>Flavobacterium sp. nov., YIM 102701-2 draft genome.</title>
        <authorList>
            <person name="Li G."/>
            <person name="Jiang Y."/>
        </authorList>
    </citation>
    <scope>NUCLEOTIDE SEQUENCE [LARGE SCALE GENOMIC DNA]</scope>
    <source>
        <strain evidence="3 4">YIM 102701-2</strain>
    </source>
</reference>
<evidence type="ECO:0000256" key="1">
    <source>
        <dbReference type="ARBA" id="ARBA00023002"/>
    </source>
</evidence>
<keyword evidence="1" id="KW-0560">Oxidoreductase</keyword>
<dbReference type="OrthoDB" id="214253at2"/>
<dbReference type="GO" id="GO:0016491">
    <property type="term" value="F:oxidoreductase activity"/>
    <property type="evidence" value="ECO:0007669"/>
    <property type="project" value="UniProtKB-KW"/>
</dbReference>
<dbReference type="Proteomes" id="UP000275719">
    <property type="component" value="Unassembled WGS sequence"/>
</dbReference>
<keyword evidence="4" id="KW-1185">Reference proteome</keyword>
<evidence type="ECO:0000313" key="3">
    <source>
        <dbReference type="EMBL" id="RRJ93124.1"/>
    </source>
</evidence>
<evidence type="ECO:0000259" key="2">
    <source>
        <dbReference type="Pfam" id="PF01266"/>
    </source>
</evidence>
<dbReference type="RefSeq" id="WP_125016585.1">
    <property type="nucleotide sequence ID" value="NZ_RQVQ01000002.1"/>
</dbReference>
<dbReference type="GO" id="GO:0005737">
    <property type="term" value="C:cytoplasm"/>
    <property type="evidence" value="ECO:0007669"/>
    <property type="project" value="TreeGrafter"/>
</dbReference>
<protein>
    <submittedName>
        <fullName evidence="3">FAD-binding oxidoreductase</fullName>
    </submittedName>
</protein>
<dbReference type="SUPFAM" id="SSF51971">
    <property type="entry name" value="Nucleotide-binding domain"/>
    <property type="match status" value="1"/>
</dbReference>
<dbReference type="InterPro" id="IPR036188">
    <property type="entry name" value="FAD/NAD-bd_sf"/>
</dbReference>
<feature type="domain" description="FAD dependent oxidoreductase" evidence="2">
    <location>
        <begin position="3"/>
        <end position="325"/>
    </location>
</feature>
<evidence type="ECO:0000313" key="4">
    <source>
        <dbReference type="Proteomes" id="UP000275719"/>
    </source>
</evidence>